<sequence>MVVIPGDRVRIGRHDLTVAEAYLHGPHLVQITSTDGRTWWTPATAVRRLDAAPEQPR</sequence>
<dbReference type="RefSeq" id="WP_157034909.1">
    <property type="nucleotide sequence ID" value="NZ_AP023354.1"/>
</dbReference>
<reference evidence="1" key="1">
    <citation type="submission" date="2020-08" db="EMBL/GenBank/DDBJ databases">
        <title>Whole genome shotgun sequence of Actinocatenispora sera NBRC 101916.</title>
        <authorList>
            <person name="Komaki H."/>
            <person name="Tamura T."/>
        </authorList>
    </citation>
    <scope>NUCLEOTIDE SEQUENCE</scope>
    <source>
        <strain evidence="1">NBRC 101916</strain>
    </source>
</reference>
<name>A0A810LA24_9ACTN</name>
<keyword evidence="2" id="KW-1185">Reference proteome</keyword>
<evidence type="ECO:0000313" key="1">
    <source>
        <dbReference type="EMBL" id="BCJ32097.1"/>
    </source>
</evidence>
<evidence type="ECO:0000313" key="2">
    <source>
        <dbReference type="Proteomes" id="UP000680750"/>
    </source>
</evidence>
<accession>A0A810LA24</accession>
<dbReference type="Proteomes" id="UP000680750">
    <property type="component" value="Chromosome"/>
</dbReference>
<organism evidence="1 2">
    <name type="scientific">Actinocatenispora sera</name>
    <dbReference type="NCBI Taxonomy" id="390989"/>
    <lineage>
        <taxon>Bacteria</taxon>
        <taxon>Bacillati</taxon>
        <taxon>Actinomycetota</taxon>
        <taxon>Actinomycetes</taxon>
        <taxon>Micromonosporales</taxon>
        <taxon>Micromonosporaceae</taxon>
        <taxon>Actinocatenispora</taxon>
    </lineage>
</organism>
<protein>
    <submittedName>
        <fullName evidence="1">Uncharacterized protein</fullName>
    </submittedName>
</protein>
<gene>
    <name evidence="1" type="ORF">Asera_62050</name>
</gene>
<dbReference type="EMBL" id="AP023354">
    <property type="protein sequence ID" value="BCJ32097.1"/>
    <property type="molecule type" value="Genomic_DNA"/>
</dbReference>
<dbReference type="AlphaFoldDB" id="A0A810LA24"/>
<proteinExistence type="predicted"/>
<dbReference type="KEGG" id="aser:Asera_62050"/>